<sequence>MDRLYASVETTGATQMASELIDMLQLLKDNFAAETWYEAVVPTARGHRIAQLVHECPFTRHSFTRPRGYPGDAGLLDYVYRHPDAQPAIEAASSVGRGVMSHTINVSACEAVRRRKDTLAAKIDETARRRPDAEILAVACGHLREVESSSALGGGGVRRLLATDQDEGSLKVAAAHGVAHGLPIVTQKLNVRNFITARQNVGEFDFIYAAGLYDYLDARVAARLTRSLFGRLKSGGRLLIPNFRTGIREEAFMEAYMDWFLLYRTKEEIEAFSSLIPHTELSSVSYWDDELGEIGYLEIEKQ</sequence>
<name>A0A6L3SX39_9HYPH</name>
<keyword evidence="1" id="KW-0489">Methyltransferase</keyword>
<dbReference type="InterPro" id="IPR029063">
    <property type="entry name" value="SAM-dependent_MTases_sf"/>
</dbReference>
<dbReference type="GO" id="GO:0008168">
    <property type="term" value="F:methyltransferase activity"/>
    <property type="evidence" value="ECO:0007669"/>
    <property type="project" value="UniProtKB-KW"/>
</dbReference>
<keyword evidence="1" id="KW-0808">Transferase</keyword>
<comment type="caution">
    <text evidence="1">The sequence shown here is derived from an EMBL/GenBank/DDBJ whole genome shotgun (WGS) entry which is preliminary data.</text>
</comment>
<dbReference type="GO" id="GO:0032259">
    <property type="term" value="P:methylation"/>
    <property type="evidence" value="ECO:0007669"/>
    <property type="project" value="UniProtKB-KW"/>
</dbReference>
<organism evidence="1 2">
    <name type="scientific">Methylobacterium soli</name>
    <dbReference type="NCBI Taxonomy" id="553447"/>
    <lineage>
        <taxon>Bacteria</taxon>
        <taxon>Pseudomonadati</taxon>
        <taxon>Pseudomonadota</taxon>
        <taxon>Alphaproteobacteria</taxon>
        <taxon>Hyphomicrobiales</taxon>
        <taxon>Methylobacteriaceae</taxon>
        <taxon>Methylobacterium</taxon>
    </lineage>
</organism>
<accession>A0A6L3SX39</accession>
<protein>
    <submittedName>
        <fullName evidence="1">Class I SAM-dependent methyltransferase</fullName>
    </submittedName>
</protein>
<dbReference type="AlphaFoldDB" id="A0A6L3SX39"/>
<dbReference type="RefSeq" id="WP_151001942.1">
    <property type="nucleotide sequence ID" value="NZ_BPQY01000165.1"/>
</dbReference>
<gene>
    <name evidence="1" type="ORF">F6X53_19925</name>
</gene>
<reference evidence="1 2" key="1">
    <citation type="submission" date="2019-09" db="EMBL/GenBank/DDBJ databases">
        <title>YIM 48816 draft genome.</title>
        <authorList>
            <person name="Jiang L."/>
        </authorList>
    </citation>
    <scope>NUCLEOTIDE SEQUENCE [LARGE SCALE GENOMIC DNA]</scope>
    <source>
        <strain evidence="1 2">YIM 48816</strain>
    </source>
</reference>
<evidence type="ECO:0000313" key="1">
    <source>
        <dbReference type="EMBL" id="KAB1077155.1"/>
    </source>
</evidence>
<keyword evidence="2" id="KW-1185">Reference proteome</keyword>
<proteinExistence type="predicted"/>
<dbReference type="EMBL" id="VZZK01000023">
    <property type="protein sequence ID" value="KAB1077155.1"/>
    <property type="molecule type" value="Genomic_DNA"/>
</dbReference>
<dbReference type="Proteomes" id="UP000474159">
    <property type="component" value="Unassembled WGS sequence"/>
</dbReference>
<dbReference type="Gene3D" id="3.40.50.150">
    <property type="entry name" value="Vaccinia Virus protein VP39"/>
    <property type="match status" value="1"/>
</dbReference>
<dbReference type="SUPFAM" id="SSF53335">
    <property type="entry name" value="S-adenosyl-L-methionine-dependent methyltransferases"/>
    <property type="match status" value="1"/>
</dbReference>
<dbReference type="OrthoDB" id="428497at2"/>
<evidence type="ECO:0000313" key="2">
    <source>
        <dbReference type="Proteomes" id="UP000474159"/>
    </source>
</evidence>